<evidence type="ECO:0000313" key="2">
    <source>
        <dbReference type="EMBL" id="MFC4666456.1"/>
    </source>
</evidence>
<sequence>MKQTFHLPLWSVILSIFMWLLPFVFIGAMMVYGMTFLVIALLVLPINIYFTLIMPRYTLVNDDSIQVILVSGKRLCFDRKLCRVTPIDKSYLSGSVRTFGSWGFMGFTGFYDSRKNGNYKLYLINQKDLCLIEDEKGKKFVINLKV</sequence>
<protein>
    <recommendedName>
        <fullName evidence="4">Bacterial Pleckstrin homology domain-containing protein</fullName>
    </recommendedName>
</protein>
<feature type="transmembrane region" description="Helical" evidence="1">
    <location>
        <begin position="7"/>
        <end position="25"/>
    </location>
</feature>
<keyword evidence="3" id="KW-1185">Reference proteome</keyword>
<keyword evidence="1" id="KW-1133">Transmembrane helix</keyword>
<dbReference type="RefSeq" id="WP_380079538.1">
    <property type="nucleotide sequence ID" value="NZ_JBHSGO010000201.1"/>
</dbReference>
<name>A0ABV9K9W9_9PORP</name>
<evidence type="ECO:0000256" key="1">
    <source>
        <dbReference type="SAM" id="Phobius"/>
    </source>
</evidence>
<organism evidence="2 3">
    <name type="scientific">Falsiporphyromonas endometrii</name>
    <dbReference type="NCBI Taxonomy" id="1387297"/>
    <lineage>
        <taxon>Bacteria</taxon>
        <taxon>Pseudomonadati</taxon>
        <taxon>Bacteroidota</taxon>
        <taxon>Bacteroidia</taxon>
        <taxon>Bacteroidales</taxon>
        <taxon>Porphyromonadaceae</taxon>
        <taxon>Falsiporphyromonas</taxon>
    </lineage>
</organism>
<evidence type="ECO:0000313" key="3">
    <source>
        <dbReference type="Proteomes" id="UP001596020"/>
    </source>
</evidence>
<keyword evidence="1" id="KW-0472">Membrane</keyword>
<gene>
    <name evidence="2" type="ORF">ACFO3G_07580</name>
</gene>
<accession>A0ABV9K9W9</accession>
<comment type="caution">
    <text evidence="2">The sequence shown here is derived from an EMBL/GenBank/DDBJ whole genome shotgun (WGS) entry which is preliminary data.</text>
</comment>
<dbReference type="EMBL" id="JBHSGO010000201">
    <property type="protein sequence ID" value="MFC4666456.1"/>
    <property type="molecule type" value="Genomic_DNA"/>
</dbReference>
<keyword evidence="1" id="KW-0812">Transmembrane</keyword>
<feature type="transmembrane region" description="Helical" evidence="1">
    <location>
        <begin position="31"/>
        <end position="50"/>
    </location>
</feature>
<proteinExistence type="predicted"/>
<evidence type="ECO:0008006" key="4">
    <source>
        <dbReference type="Google" id="ProtNLM"/>
    </source>
</evidence>
<reference evidence="3" key="1">
    <citation type="journal article" date="2019" name="Int. J. Syst. Evol. Microbiol.">
        <title>The Global Catalogue of Microorganisms (GCM) 10K type strain sequencing project: providing services to taxonomists for standard genome sequencing and annotation.</title>
        <authorList>
            <consortium name="The Broad Institute Genomics Platform"/>
            <consortium name="The Broad Institute Genome Sequencing Center for Infectious Disease"/>
            <person name="Wu L."/>
            <person name="Ma J."/>
        </authorList>
    </citation>
    <scope>NUCLEOTIDE SEQUENCE [LARGE SCALE GENOMIC DNA]</scope>
    <source>
        <strain evidence="3">CGMCC 4.7357</strain>
    </source>
</reference>
<dbReference type="Proteomes" id="UP001596020">
    <property type="component" value="Unassembled WGS sequence"/>
</dbReference>